<dbReference type="AlphaFoldDB" id="A0A8T2QLR4"/>
<reference evidence="1" key="1">
    <citation type="submission" date="2021-08" db="EMBL/GenBank/DDBJ databases">
        <title>WGS assembly of Ceratopteris richardii.</title>
        <authorList>
            <person name="Marchant D.B."/>
            <person name="Chen G."/>
            <person name="Jenkins J."/>
            <person name="Shu S."/>
            <person name="Leebens-Mack J."/>
            <person name="Grimwood J."/>
            <person name="Schmutz J."/>
            <person name="Soltis P."/>
            <person name="Soltis D."/>
            <person name="Chen Z.-H."/>
        </authorList>
    </citation>
    <scope>NUCLEOTIDE SEQUENCE</scope>
    <source>
        <strain evidence="1">Whitten #5841</strain>
        <tissue evidence="1">Leaf</tissue>
    </source>
</reference>
<sequence>MREFRWRSGHSCAWFSKFLVCLEKPIKNSWRSRLSCNSPRFKRLQYIFKAYNSQK</sequence>
<evidence type="ECO:0000313" key="2">
    <source>
        <dbReference type="Proteomes" id="UP000825935"/>
    </source>
</evidence>
<dbReference type="Proteomes" id="UP000825935">
    <property type="component" value="Chromosome 34"/>
</dbReference>
<organism evidence="1 2">
    <name type="scientific">Ceratopteris richardii</name>
    <name type="common">Triangle waterfern</name>
    <dbReference type="NCBI Taxonomy" id="49495"/>
    <lineage>
        <taxon>Eukaryota</taxon>
        <taxon>Viridiplantae</taxon>
        <taxon>Streptophyta</taxon>
        <taxon>Embryophyta</taxon>
        <taxon>Tracheophyta</taxon>
        <taxon>Polypodiopsida</taxon>
        <taxon>Polypodiidae</taxon>
        <taxon>Polypodiales</taxon>
        <taxon>Pteridineae</taxon>
        <taxon>Pteridaceae</taxon>
        <taxon>Parkerioideae</taxon>
        <taxon>Ceratopteris</taxon>
    </lineage>
</organism>
<name>A0A8T2QLR4_CERRI</name>
<proteinExistence type="predicted"/>
<keyword evidence="2" id="KW-1185">Reference proteome</keyword>
<dbReference type="EMBL" id="CM035439">
    <property type="protein sequence ID" value="KAH7284766.1"/>
    <property type="molecule type" value="Genomic_DNA"/>
</dbReference>
<protein>
    <submittedName>
        <fullName evidence="1">Uncharacterized protein</fullName>
    </submittedName>
</protein>
<gene>
    <name evidence="1" type="ORF">KP509_34G069700</name>
</gene>
<comment type="caution">
    <text evidence="1">The sequence shown here is derived from an EMBL/GenBank/DDBJ whole genome shotgun (WGS) entry which is preliminary data.</text>
</comment>
<evidence type="ECO:0000313" key="1">
    <source>
        <dbReference type="EMBL" id="KAH7284766.1"/>
    </source>
</evidence>
<accession>A0A8T2QLR4</accession>